<dbReference type="SMART" id="SM00721">
    <property type="entry name" value="BAR"/>
    <property type="match status" value="1"/>
</dbReference>
<dbReference type="GO" id="GO:0005737">
    <property type="term" value="C:cytoplasm"/>
    <property type="evidence" value="ECO:0007669"/>
    <property type="project" value="InterPro"/>
</dbReference>
<accession>A0A395NBV7</accession>
<dbReference type="STRING" id="490622.A0A395NBV7"/>
<dbReference type="GO" id="GO:0017025">
    <property type="term" value="F:TBP-class protein binding"/>
    <property type="evidence" value="ECO:0007669"/>
    <property type="project" value="TreeGrafter"/>
</dbReference>
<feature type="domain" description="BAR" evidence="2">
    <location>
        <begin position="12"/>
        <end position="303"/>
    </location>
</feature>
<evidence type="ECO:0000313" key="4">
    <source>
        <dbReference type="Proteomes" id="UP000266272"/>
    </source>
</evidence>
<name>A0A395NBV7_TRIAR</name>
<proteinExistence type="predicted"/>
<feature type="compositionally biased region" description="Acidic residues" evidence="1">
    <location>
        <begin position="235"/>
        <end position="244"/>
    </location>
</feature>
<dbReference type="GO" id="GO:0001181">
    <property type="term" value="F:RNA polymerase I general transcription initiation factor activity"/>
    <property type="evidence" value="ECO:0007669"/>
    <property type="project" value="InterPro"/>
</dbReference>
<dbReference type="AlphaFoldDB" id="A0A395NBV7"/>
<evidence type="ECO:0000259" key="2">
    <source>
        <dbReference type="SMART" id="SM00721"/>
    </source>
</evidence>
<protein>
    <submittedName>
        <fullName evidence="3">Bar domain</fullName>
    </submittedName>
</protein>
<dbReference type="Pfam" id="PF04090">
    <property type="entry name" value="Rrn11"/>
    <property type="match status" value="1"/>
</dbReference>
<reference evidence="3 4" key="1">
    <citation type="journal article" date="2018" name="PLoS Pathog.">
        <title>Evolution of structural diversity of trichothecenes, a family of toxins produced by plant pathogenic and entomopathogenic fungi.</title>
        <authorList>
            <person name="Proctor R.H."/>
            <person name="McCormick S.P."/>
            <person name="Kim H.S."/>
            <person name="Cardoza R.E."/>
            <person name="Stanley A.M."/>
            <person name="Lindo L."/>
            <person name="Kelly A."/>
            <person name="Brown D.W."/>
            <person name="Lee T."/>
            <person name="Vaughan M.M."/>
            <person name="Alexander N.J."/>
            <person name="Busman M."/>
            <person name="Gutierrez S."/>
        </authorList>
    </citation>
    <scope>NUCLEOTIDE SEQUENCE [LARGE SCALE GENOMIC DNA]</scope>
    <source>
        <strain evidence="3 4">IBT 40837</strain>
    </source>
</reference>
<feature type="region of interest" description="Disordered" evidence="1">
    <location>
        <begin position="481"/>
        <end position="502"/>
    </location>
</feature>
<organism evidence="3 4">
    <name type="scientific">Trichoderma arundinaceum</name>
    <dbReference type="NCBI Taxonomy" id="490622"/>
    <lineage>
        <taxon>Eukaryota</taxon>
        <taxon>Fungi</taxon>
        <taxon>Dikarya</taxon>
        <taxon>Ascomycota</taxon>
        <taxon>Pezizomycotina</taxon>
        <taxon>Sordariomycetes</taxon>
        <taxon>Hypocreomycetidae</taxon>
        <taxon>Hypocreales</taxon>
        <taxon>Hypocreaceae</taxon>
        <taxon>Trichoderma</taxon>
    </lineage>
</organism>
<dbReference type="EMBL" id="PXOA01000632">
    <property type="protein sequence ID" value="RFU73575.1"/>
    <property type="molecule type" value="Genomic_DNA"/>
</dbReference>
<dbReference type="GO" id="GO:0070860">
    <property type="term" value="C:RNA polymerase I core factor complex"/>
    <property type="evidence" value="ECO:0007669"/>
    <property type="project" value="TreeGrafter"/>
</dbReference>
<dbReference type="GO" id="GO:0001164">
    <property type="term" value="F:RNA polymerase I core promoter sequence-specific DNA binding"/>
    <property type="evidence" value="ECO:0007669"/>
    <property type="project" value="InterPro"/>
</dbReference>
<dbReference type="SUPFAM" id="SSF103657">
    <property type="entry name" value="BAR/IMD domain-like"/>
    <property type="match status" value="1"/>
</dbReference>
<feature type="compositionally biased region" description="Polar residues" evidence="1">
    <location>
        <begin position="481"/>
        <end position="493"/>
    </location>
</feature>
<sequence length="577" mass="65166">MDFSRFSKNFSDFSAQITPFASRTFQFTKEQLGQADDRTQLPADYIDLEKKVDALKQAHQKMLAVTSQYTTEAYDYPPNIKETFQDLGRTVSEKVSLLSSATSTAEAQAALVAPASAKPQPKTFNHAISRASLSSSQLLHQHHTGAGEDPLATALEKYALAMERVGDARLAQDSQIQSRFLAGWNTTLNTNLTFATRARKNVENSRLTLDAVKARVKGTTFKLGGHSRTERPDEAELSSDAQEEIEKAEDEFVTQTEEAVGVMKNVLDTPEPLRNLAELVAAQMEYHKKAYEVLSELAPVLETLQTEQEQKSRLRDDDRKGHLDILLRATEQFLAQGDVAKAAKAFGIILQLRPRTQSIDIRLHNLWSIGAEILMRQREKLQTVEQQFAELSNHRNRTASASSNGIQMVASWWGSSSNMSEIKSYFEILIRQYAYDHKLPHKISAVDFWLALLSCELNHIYTEHLGGILRLEDEYRLQRTESAYQESPNPSDSISRHSGLDGADSKLQYEPSEHWIKKQMEENCQRTLTDLWDINQRMEKLMDQLPYSKNAQFLQLKEMMSLLSIELSSATADISAS</sequence>
<dbReference type="InterPro" id="IPR053029">
    <property type="entry name" value="RNA_pol_I-specific_init_factor"/>
</dbReference>
<dbReference type="InterPro" id="IPR007224">
    <property type="entry name" value="TIF_Rrn11"/>
</dbReference>
<dbReference type="PANTHER" id="PTHR28244">
    <property type="entry name" value="RNA POLYMERASE I-SPECIFIC TRANSCRIPTION INITIATION FACTOR RRN11"/>
    <property type="match status" value="1"/>
</dbReference>
<keyword evidence="4" id="KW-1185">Reference proteome</keyword>
<dbReference type="Pfam" id="PF10455">
    <property type="entry name" value="BAR_2"/>
    <property type="match status" value="1"/>
</dbReference>
<evidence type="ECO:0000313" key="3">
    <source>
        <dbReference type="EMBL" id="RFU73575.1"/>
    </source>
</evidence>
<gene>
    <name evidence="3" type="ORF">TARUN_8678</name>
</gene>
<feature type="region of interest" description="Disordered" evidence="1">
    <location>
        <begin position="223"/>
        <end position="244"/>
    </location>
</feature>
<dbReference type="InterPro" id="IPR018859">
    <property type="entry name" value="BAR_dom-cont"/>
</dbReference>
<dbReference type="GO" id="GO:0042790">
    <property type="term" value="P:nucleolar large rRNA transcription by RNA polymerase I"/>
    <property type="evidence" value="ECO:0007669"/>
    <property type="project" value="TreeGrafter"/>
</dbReference>
<dbReference type="PANTHER" id="PTHR28244:SF1">
    <property type="entry name" value="RNA POLYMERASE I-SPECIFIC TRANSCRIPTION INITIATION FACTOR RRN11"/>
    <property type="match status" value="1"/>
</dbReference>
<dbReference type="InterPro" id="IPR027267">
    <property type="entry name" value="AH/BAR_dom_sf"/>
</dbReference>
<comment type="caution">
    <text evidence="3">The sequence shown here is derived from an EMBL/GenBank/DDBJ whole genome shotgun (WGS) entry which is preliminary data.</text>
</comment>
<dbReference type="CDD" id="cd07600">
    <property type="entry name" value="BAR_Gvp36"/>
    <property type="match status" value="1"/>
</dbReference>
<evidence type="ECO:0000256" key="1">
    <source>
        <dbReference type="SAM" id="MobiDB-lite"/>
    </source>
</evidence>
<dbReference type="InterPro" id="IPR004148">
    <property type="entry name" value="BAR_dom"/>
</dbReference>
<dbReference type="Gene3D" id="1.20.1270.60">
    <property type="entry name" value="Arfaptin homology (AH) domain/BAR domain"/>
    <property type="match status" value="1"/>
</dbReference>
<dbReference type="OrthoDB" id="5549748at2759"/>
<dbReference type="Proteomes" id="UP000266272">
    <property type="component" value="Unassembled WGS sequence"/>
</dbReference>